<name>A0ABR3MHR3_9TELE</name>
<evidence type="ECO:0000259" key="11">
    <source>
        <dbReference type="PROSITE" id="PS50011"/>
    </source>
</evidence>
<evidence type="ECO:0000256" key="1">
    <source>
        <dbReference type="ARBA" id="ARBA00005505"/>
    </source>
</evidence>
<dbReference type="SUPFAM" id="SSF56112">
    <property type="entry name" value="Protein kinase-like (PK-like)"/>
    <property type="match status" value="1"/>
</dbReference>
<evidence type="ECO:0000256" key="10">
    <source>
        <dbReference type="SAM" id="SignalP"/>
    </source>
</evidence>
<dbReference type="Proteomes" id="UP001558613">
    <property type="component" value="Unassembled WGS sequence"/>
</dbReference>
<protein>
    <recommendedName>
        <fullName evidence="2">non-specific serine/threonine protein kinase</fullName>
        <ecNumber evidence="2">2.7.11.1</ecNumber>
    </recommendedName>
</protein>
<proteinExistence type="inferred from homology"/>
<evidence type="ECO:0000256" key="7">
    <source>
        <dbReference type="ARBA" id="ARBA00022840"/>
    </source>
</evidence>
<comment type="similarity">
    <text evidence="1">Belongs to the protein kinase superfamily. CAMK Ser/Thr protein kinase family. PIM subfamily.</text>
</comment>
<dbReference type="EC" id="2.7.11.1" evidence="2"/>
<keyword evidence="6" id="KW-0418">Kinase</keyword>
<keyword evidence="3" id="KW-0723">Serine/threonine-protein kinase</keyword>
<evidence type="ECO:0000256" key="5">
    <source>
        <dbReference type="ARBA" id="ARBA00022741"/>
    </source>
</evidence>
<accession>A0ABR3MHR3</accession>
<dbReference type="PANTHER" id="PTHR22984:SF11">
    <property type="entry name" value="AURORA KINASE-RELATED"/>
    <property type="match status" value="1"/>
</dbReference>
<dbReference type="InterPro" id="IPR051138">
    <property type="entry name" value="PIM_Ser/Thr_kinase"/>
</dbReference>
<keyword evidence="10" id="KW-0732">Signal</keyword>
<evidence type="ECO:0000313" key="12">
    <source>
        <dbReference type="EMBL" id="KAL1263549.1"/>
    </source>
</evidence>
<feature type="domain" description="Protein kinase" evidence="11">
    <location>
        <begin position="1"/>
        <end position="68"/>
    </location>
</feature>
<evidence type="ECO:0000256" key="2">
    <source>
        <dbReference type="ARBA" id="ARBA00012513"/>
    </source>
</evidence>
<evidence type="ECO:0000313" key="13">
    <source>
        <dbReference type="Proteomes" id="UP001558613"/>
    </source>
</evidence>
<sequence length="200" mass="21896">MVWSLGIMMFVMLCGHFPRDINLHLLQYKGWSKLGLSKDCCDLLSALLHEKPIRRLGLGQIRSSHKTTPVGISHAAGDTSIPPLAFASCRAGKCLAPWLKEAVFASGGTASKRDVTPELSVFTSTISELPFSGQHVSQLLWLLHTCHRHTNSVVASSEVCVKAQARTSTKGHLSPQPPWAPIYQSFPYKPRGFCHGLLVP</sequence>
<evidence type="ECO:0000256" key="8">
    <source>
        <dbReference type="ARBA" id="ARBA00047899"/>
    </source>
</evidence>
<reference evidence="12 13" key="1">
    <citation type="submission" date="2023-09" db="EMBL/GenBank/DDBJ databases">
        <authorList>
            <person name="Wang M."/>
        </authorList>
    </citation>
    <scope>NUCLEOTIDE SEQUENCE [LARGE SCALE GENOMIC DNA]</scope>
    <source>
        <strain evidence="12">GT-2023</strain>
        <tissue evidence="12">Liver</tissue>
    </source>
</reference>
<gene>
    <name evidence="12" type="ORF">QQF64_006288</name>
</gene>
<feature type="chain" id="PRO_5046381816" description="non-specific serine/threonine protein kinase" evidence="10">
    <location>
        <begin position="17"/>
        <end position="200"/>
    </location>
</feature>
<comment type="catalytic activity">
    <reaction evidence="8">
        <text>L-threonyl-[protein] + ATP = O-phospho-L-threonyl-[protein] + ADP + H(+)</text>
        <dbReference type="Rhea" id="RHEA:46608"/>
        <dbReference type="Rhea" id="RHEA-COMP:11060"/>
        <dbReference type="Rhea" id="RHEA-COMP:11605"/>
        <dbReference type="ChEBI" id="CHEBI:15378"/>
        <dbReference type="ChEBI" id="CHEBI:30013"/>
        <dbReference type="ChEBI" id="CHEBI:30616"/>
        <dbReference type="ChEBI" id="CHEBI:61977"/>
        <dbReference type="ChEBI" id="CHEBI:456216"/>
        <dbReference type="EC" id="2.7.11.1"/>
    </reaction>
</comment>
<dbReference type="PROSITE" id="PS50011">
    <property type="entry name" value="PROTEIN_KINASE_DOM"/>
    <property type="match status" value="1"/>
</dbReference>
<comment type="caution">
    <text evidence="12">The sequence shown here is derived from an EMBL/GenBank/DDBJ whole genome shotgun (WGS) entry which is preliminary data.</text>
</comment>
<keyword evidence="7" id="KW-0067">ATP-binding</keyword>
<feature type="signal peptide" evidence="10">
    <location>
        <begin position="1"/>
        <end position="16"/>
    </location>
</feature>
<dbReference type="InterPro" id="IPR011009">
    <property type="entry name" value="Kinase-like_dom_sf"/>
</dbReference>
<dbReference type="Gene3D" id="1.10.510.10">
    <property type="entry name" value="Transferase(Phosphotransferase) domain 1"/>
    <property type="match status" value="1"/>
</dbReference>
<evidence type="ECO:0000256" key="9">
    <source>
        <dbReference type="ARBA" id="ARBA00048679"/>
    </source>
</evidence>
<keyword evidence="5" id="KW-0547">Nucleotide-binding</keyword>
<dbReference type="EMBL" id="JAYMGO010000013">
    <property type="protein sequence ID" value="KAL1263549.1"/>
    <property type="molecule type" value="Genomic_DNA"/>
</dbReference>
<dbReference type="PANTHER" id="PTHR22984">
    <property type="entry name" value="SERINE/THREONINE-PROTEIN KINASE PIM"/>
    <property type="match status" value="1"/>
</dbReference>
<keyword evidence="4" id="KW-0808">Transferase</keyword>
<evidence type="ECO:0000256" key="4">
    <source>
        <dbReference type="ARBA" id="ARBA00022679"/>
    </source>
</evidence>
<keyword evidence="13" id="KW-1185">Reference proteome</keyword>
<dbReference type="InterPro" id="IPR000719">
    <property type="entry name" value="Prot_kinase_dom"/>
</dbReference>
<evidence type="ECO:0000256" key="3">
    <source>
        <dbReference type="ARBA" id="ARBA00022527"/>
    </source>
</evidence>
<organism evidence="12 13">
    <name type="scientific">Cirrhinus molitorella</name>
    <name type="common">mud carp</name>
    <dbReference type="NCBI Taxonomy" id="172907"/>
    <lineage>
        <taxon>Eukaryota</taxon>
        <taxon>Metazoa</taxon>
        <taxon>Chordata</taxon>
        <taxon>Craniata</taxon>
        <taxon>Vertebrata</taxon>
        <taxon>Euteleostomi</taxon>
        <taxon>Actinopterygii</taxon>
        <taxon>Neopterygii</taxon>
        <taxon>Teleostei</taxon>
        <taxon>Ostariophysi</taxon>
        <taxon>Cypriniformes</taxon>
        <taxon>Cyprinidae</taxon>
        <taxon>Labeoninae</taxon>
        <taxon>Labeonini</taxon>
        <taxon>Cirrhinus</taxon>
    </lineage>
</organism>
<comment type="catalytic activity">
    <reaction evidence="9">
        <text>L-seryl-[protein] + ATP = O-phospho-L-seryl-[protein] + ADP + H(+)</text>
        <dbReference type="Rhea" id="RHEA:17989"/>
        <dbReference type="Rhea" id="RHEA-COMP:9863"/>
        <dbReference type="Rhea" id="RHEA-COMP:11604"/>
        <dbReference type="ChEBI" id="CHEBI:15378"/>
        <dbReference type="ChEBI" id="CHEBI:29999"/>
        <dbReference type="ChEBI" id="CHEBI:30616"/>
        <dbReference type="ChEBI" id="CHEBI:83421"/>
        <dbReference type="ChEBI" id="CHEBI:456216"/>
        <dbReference type="EC" id="2.7.11.1"/>
    </reaction>
</comment>
<evidence type="ECO:0000256" key="6">
    <source>
        <dbReference type="ARBA" id="ARBA00022777"/>
    </source>
</evidence>